<evidence type="ECO:0000313" key="2">
    <source>
        <dbReference type="EMBL" id="GBP31987.1"/>
    </source>
</evidence>
<gene>
    <name evidence="2" type="ORF">EVAR_21019_1</name>
</gene>
<dbReference type="AlphaFoldDB" id="A0A4C1V140"/>
<dbReference type="EMBL" id="BGZK01000254">
    <property type="protein sequence ID" value="GBP31987.1"/>
    <property type="molecule type" value="Genomic_DNA"/>
</dbReference>
<accession>A0A4C1V140</accession>
<evidence type="ECO:0000313" key="3">
    <source>
        <dbReference type="Proteomes" id="UP000299102"/>
    </source>
</evidence>
<organism evidence="2 3">
    <name type="scientific">Eumeta variegata</name>
    <name type="common">Bagworm moth</name>
    <name type="synonym">Eumeta japonica</name>
    <dbReference type="NCBI Taxonomy" id="151549"/>
    <lineage>
        <taxon>Eukaryota</taxon>
        <taxon>Metazoa</taxon>
        <taxon>Ecdysozoa</taxon>
        <taxon>Arthropoda</taxon>
        <taxon>Hexapoda</taxon>
        <taxon>Insecta</taxon>
        <taxon>Pterygota</taxon>
        <taxon>Neoptera</taxon>
        <taxon>Endopterygota</taxon>
        <taxon>Lepidoptera</taxon>
        <taxon>Glossata</taxon>
        <taxon>Ditrysia</taxon>
        <taxon>Tineoidea</taxon>
        <taxon>Psychidae</taxon>
        <taxon>Oiketicinae</taxon>
        <taxon>Eumeta</taxon>
    </lineage>
</organism>
<feature type="compositionally biased region" description="Basic and acidic residues" evidence="1">
    <location>
        <begin position="91"/>
        <end position="101"/>
    </location>
</feature>
<protein>
    <submittedName>
        <fullName evidence="2">Uncharacterized protein</fullName>
    </submittedName>
</protein>
<evidence type="ECO:0000256" key="1">
    <source>
        <dbReference type="SAM" id="MobiDB-lite"/>
    </source>
</evidence>
<sequence length="101" mass="11065">MGSALNIASGAMALQLLCVQSQSRLSYAKCMQFIIHCYRSCVPASAARRGVRGGRGGRSVKEYVIERCVISVGNERWTTATSDYPSTRGSVHVEKELRPKN</sequence>
<comment type="caution">
    <text evidence="2">The sequence shown here is derived from an EMBL/GenBank/DDBJ whole genome shotgun (WGS) entry which is preliminary data.</text>
</comment>
<proteinExistence type="predicted"/>
<name>A0A4C1V140_EUMVA</name>
<keyword evidence="3" id="KW-1185">Reference proteome</keyword>
<feature type="region of interest" description="Disordered" evidence="1">
    <location>
        <begin position="81"/>
        <end position="101"/>
    </location>
</feature>
<reference evidence="2 3" key="1">
    <citation type="journal article" date="2019" name="Commun. Biol.">
        <title>The bagworm genome reveals a unique fibroin gene that provides high tensile strength.</title>
        <authorList>
            <person name="Kono N."/>
            <person name="Nakamura H."/>
            <person name="Ohtoshi R."/>
            <person name="Tomita M."/>
            <person name="Numata K."/>
            <person name="Arakawa K."/>
        </authorList>
    </citation>
    <scope>NUCLEOTIDE SEQUENCE [LARGE SCALE GENOMIC DNA]</scope>
</reference>
<dbReference type="Proteomes" id="UP000299102">
    <property type="component" value="Unassembled WGS sequence"/>
</dbReference>